<feature type="domain" description="Protein kinase" evidence="2">
    <location>
        <begin position="210"/>
        <end position="494"/>
    </location>
</feature>
<sequence>MHSYKRARNLVTSAVRRAKYEFEHKLAKEVRENPRAFYAYARSQTCIKEDITYVKKTNGEMTRTLTETCETALSEQYAESGYRTPYSAICEKYGEPLSPGHYADYQSQDYAEPLMTPPPPLPPVTNSPLSSSKRPTLALADKPPASPKLSLSPRLKHSPKTVSTFRRQAGSPVLEQHYAATDICKPSDYHPDENFPMDEVEVPQIPRHQLKLCEKLGEGQFGEVQLCRIEVGAGGDLVPDVIGPGCGRLVAVKTLRAGTSPTARADFEREVRTLARLQDANIVRVLGVCTRDEPLAMVVEYMEHGDLNQYLQQHVAETALHGSGKVLSYGSLIYMATQISSGMKYLESLNFVHRDLATRNCLVGRGHLVKISDFGMSRSVYANDYYKIEGRAMLPIRWMAWESIFLGKFTTKSDVWSFAVTLWEVLTYARQQPYEELSDERVIEALARLYHNDAQQVFLPQPHDCPREIYDLMLECWRRDPMDRPNFREIHLFLQRKNLGYRNENGS</sequence>
<evidence type="ECO:0000313" key="4">
    <source>
        <dbReference type="Proteomes" id="UP000440578"/>
    </source>
</evidence>
<dbReference type="GO" id="GO:0051897">
    <property type="term" value="P:positive regulation of phosphatidylinositol 3-kinase/protein kinase B signal transduction"/>
    <property type="evidence" value="ECO:0007669"/>
    <property type="project" value="TreeGrafter"/>
</dbReference>
<dbReference type="PANTHER" id="PTHR24416:SF580">
    <property type="entry name" value="DISCOIDIN DOMAIN RECEPTOR, ISOFORM F"/>
    <property type="match status" value="1"/>
</dbReference>
<dbReference type="Pfam" id="PF07714">
    <property type="entry name" value="PK_Tyr_Ser-Thr"/>
    <property type="match status" value="1"/>
</dbReference>
<dbReference type="FunFam" id="1.10.510.10:FF:000053">
    <property type="entry name" value="Epithelial discoidin domain-containing receptor 1"/>
    <property type="match status" value="1"/>
</dbReference>
<dbReference type="InterPro" id="IPR011009">
    <property type="entry name" value="Kinase-like_dom_sf"/>
</dbReference>
<dbReference type="PROSITE" id="PS50011">
    <property type="entry name" value="PROTEIN_KINASE_DOM"/>
    <property type="match status" value="1"/>
</dbReference>
<dbReference type="OrthoDB" id="6071166at2759"/>
<evidence type="ECO:0000256" key="1">
    <source>
        <dbReference type="SAM" id="MobiDB-lite"/>
    </source>
</evidence>
<evidence type="ECO:0000313" key="3">
    <source>
        <dbReference type="EMBL" id="KAF0311527.1"/>
    </source>
</evidence>
<dbReference type="SUPFAM" id="SSF56112">
    <property type="entry name" value="Protein kinase-like (PK-like)"/>
    <property type="match status" value="1"/>
</dbReference>
<accession>A0A6A4WWN3</accession>
<dbReference type="PROSITE" id="PS00109">
    <property type="entry name" value="PROTEIN_KINASE_TYR"/>
    <property type="match status" value="1"/>
</dbReference>
<dbReference type="EMBL" id="VIIS01000234">
    <property type="protein sequence ID" value="KAF0311527.1"/>
    <property type="molecule type" value="Genomic_DNA"/>
</dbReference>
<dbReference type="CDD" id="cd05051">
    <property type="entry name" value="PTKc_DDR"/>
    <property type="match status" value="1"/>
</dbReference>
<dbReference type="InterPro" id="IPR050122">
    <property type="entry name" value="RTK"/>
</dbReference>
<dbReference type="PANTHER" id="PTHR24416">
    <property type="entry name" value="TYROSINE-PROTEIN KINASE RECEPTOR"/>
    <property type="match status" value="1"/>
</dbReference>
<keyword evidence="4" id="KW-1185">Reference proteome</keyword>
<dbReference type="AlphaFoldDB" id="A0A6A4WWN3"/>
<evidence type="ECO:0000259" key="2">
    <source>
        <dbReference type="PROSITE" id="PS50011"/>
    </source>
</evidence>
<dbReference type="InterPro" id="IPR008266">
    <property type="entry name" value="Tyr_kinase_AS"/>
</dbReference>
<keyword evidence="3" id="KW-0675">Receptor</keyword>
<dbReference type="Gene3D" id="3.30.200.20">
    <property type="entry name" value="Phosphorylase Kinase, domain 1"/>
    <property type="match status" value="1"/>
</dbReference>
<dbReference type="Proteomes" id="UP000440578">
    <property type="component" value="Unassembled WGS sequence"/>
</dbReference>
<dbReference type="GO" id="GO:0038062">
    <property type="term" value="F:protein tyrosine kinase collagen receptor activity"/>
    <property type="evidence" value="ECO:0007669"/>
    <property type="project" value="TreeGrafter"/>
</dbReference>
<dbReference type="GO" id="GO:0043235">
    <property type="term" value="C:receptor complex"/>
    <property type="evidence" value="ECO:0007669"/>
    <property type="project" value="TreeGrafter"/>
</dbReference>
<dbReference type="GO" id="GO:0005518">
    <property type="term" value="F:collagen binding"/>
    <property type="evidence" value="ECO:0007669"/>
    <property type="project" value="TreeGrafter"/>
</dbReference>
<dbReference type="PRINTS" id="PR00109">
    <property type="entry name" value="TYRKINASE"/>
</dbReference>
<dbReference type="InterPro" id="IPR000719">
    <property type="entry name" value="Prot_kinase_dom"/>
</dbReference>
<gene>
    <name evidence="3" type="primary">DDR2_0</name>
    <name evidence="3" type="ORF">FJT64_017668</name>
</gene>
<dbReference type="GO" id="GO:0010976">
    <property type="term" value="P:positive regulation of neuron projection development"/>
    <property type="evidence" value="ECO:0007669"/>
    <property type="project" value="TreeGrafter"/>
</dbReference>
<dbReference type="InterPro" id="IPR020635">
    <property type="entry name" value="Tyr_kinase_cat_dom"/>
</dbReference>
<feature type="compositionally biased region" description="Pro residues" evidence="1">
    <location>
        <begin position="115"/>
        <end position="125"/>
    </location>
</feature>
<organism evidence="3 4">
    <name type="scientific">Amphibalanus amphitrite</name>
    <name type="common">Striped barnacle</name>
    <name type="synonym">Balanus amphitrite</name>
    <dbReference type="NCBI Taxonomy" id="1232801"/>
    <lineage>
        <taxon>Eukaryota</taxon>
        <taxon>Metazoa</taxon>
        <taxon>Ecdysozoa</taxon>
        <taxon>Arthropoda</taxon>
        <taxon>Crustacea</taxon>
        <taxon>Multicrustacea</taxon>
        <taxon>Cirripedia</taxon>
        <taxon>Thoracica</taxon>
        <taxon>Thoracicalcarea</taxon>
        <taxon>Balanomorpha</taxon>
        <taxon>Balanoidea</taxon>
        <taxon>Balanidae</taxon>
        <taxon>Amphibalaninae</taxon>
        <taxon>Amphibalanus</taxon>
    </lineage>
</organism>
<dbReference type="SMART" id="SM00219">
    <property type="entry name" value="TyrKc"/>
    <property type="match status" value="1"/>
</dbReference>
<protein>
    <submittedName>
        <fullName evidence="3">Discoidin domain-containing receptor 2</fullName>
    </submittedName>
</protein>
<dbReference type="InterPro" id="IPR001245">
    <property type="entry name" value="Ser-Thr/Tyr_kinase_cat_dom"/>
</dbReference>
<dbReference type="Gene3D" id="1.10.510.10">
    <property type="entry name" value="Transferase(Phosphotransferase) domain 1"/>
    <property type="match status" value="1"/>
</dbReference>
<comment type="caution">
    <text evidence="3">The sequence shown here is derived from an EMBL/GenBank/DDBJ whole genome shotgun (WGS) entry which is preliminary data.</text>
</comment>
<reference evidence="3 4" key="1">
    <citation type="submission" date="2019-07" db="EMBL/GenBank/DDBJ databases">
        <title>Draft genome assembly of a fouling barnacle, Amphibalanus amphitrite (Darwin, 1854): The first reference genome for Thecostraca.</title>
        <authorList>
            <person name="Kim W."/>
        </authorList>
    </citation>
    <scope>NUCLEOTIDE SEQUENCE [LARGE SCALE GENOMIC DNA]</scope>
    <source>
        <strain evidence="3">SNU_AA5</strain>
        <tissue evidence="3">Soma without cirri and trophi</tissue>
    </source>
</reference>
<name>A0A6A4WWN3_AMPAM</name>
<dbReference type="GO" id="GO:0005524">
    <property type="term" value="F:ATP binding"/>
    <property type="evidence" value="ECO:0007669"/>
    <property type="project" value="InterPro"/>
</dbReference>
<proteinExistence type="predicted"/>
<feature type="region of interest" description="Disordered" evidence="1">
    <location>
        <begin position="110"/>
        <end position="162"/>
    </location>
</feature>
<dbReference type="GO" id="GO:0005886">
    <property type="term" value="C:plasma membrane"/>
    <property type="evidence" value="ECO:0007669"/>
    <property type="project" value="TreeGrafter"/>
</dbReference>